<proteinExistence type="predicted"/>
<comment type="caution">
    <text evidence="3">The sequence shown here is derived from an EMBL/GenBank/DDBJ whole genome shotgun (WGS) entry which is preliminary data.</text>
</comment>
<sequence>MRIISKSTKIIGVIFTFFIIFILSIGLALSRGIDIDELTFGNINLKQLYIKLDKKIILKADKIAISLQNDENFNDNSAKEFLKLSNYMYFIDKIFHEILIKDLQIANNNIQILYKNNKIFINSEYFLADLNIEDELDNKTDLITINKMQFKDFAVNLQGKLSTNLKDKKFAFSGSFDSYELNGKIDFVLKKEIIKYKIYDVSAYSLGHFMVGLDEKIGLNKEIKNWIYGYIVADEYHVNEINGKINLKTNDFFLKDLNASAQAKNLEVMLDKSLQPIKVEDANITLANETLNFKLHNPTYVNKKLDGSSLYIRDIFALDENPGININIITNSIYDKHINAILKAYGIDVPITQTAGEMNARLNLDIDFNTLNVIANGKFTTKNAKLKIANADFKSKNAEILLNNTNEMIINALDFGMDFFNSDANAIFDLKNKKATIKGVLKSFNLNTQKLGILNLNSQNFNSTLDFSGDDTVLDFHTLDLSLVFGKKNQITMHNPTRFVPNSELLSSLNISAADKISINTDDFNEYEIFAQNIIFNLPLQSKNGKKYEKDSFYIKVKDDKISGTSTSEKIKFSTKNNDVKIDVKDIDITVNLDQDSNNENGEFIARATNSNIIFTDINRTLKLPNYEVLIAPKQIKFGSNTDGGRINFSKIDKHINLEVRDISGEYINQFLNKQSFSGGKFKAKVVGLVDNFKGEVRFYDTYFTDYTFYQKLLSFIDSIPTLLSLKTPDFNSNGFTAKNGKILFEKNKNVLKFIAIKISGSSADILGSGEIDIKTGEININLELEFLKEASGIISNIPLINQIILGKDRTFSTLIKIRGTMSEPKYETQVLQDTLLAPFKIIRNVLQVPFLIFD</sequence>
<dbReference type="RefSeq" id="WP_229932103.1">
    <property type="nucleotide sequence ID" value="NZ_CAJHOF010000002.1"/>
</dbReference>
<feature type="domain" description="YhdP central" evidence="2">
    <location>
        <begin position="219"/>
        <end position="449"/>
    </location>
</feature>
<evidence type="ECO:0000313" key="4">
    <source>
        <dbReference type="Proteomes" id="UP000789803"/>
    </source>
</evidence>
<gene>
    <name evidence="3" type="ORF">LMG7974_00280</name>
</gene>
<feature type="domain" description="YhdP central" evidence="2">
    <location>
        <begin position="558"/>
        <end position="826"/>
    </location>
</feature>
<dbReference type="Pfam" id="PF13116">
    <property type="entry name" value="YhdP"/>
    <property type="match status" value="2"/>
</dbReference>
<protein>
    <recommendedName>
        <fullName evidence="2">YhdP central domain-containing protein</fullName>
    </recommendedName>
</protein>
<keyword evidence="1" id="KW-0812">Transmembrane</keyword>
<accession>A0ABM8Q3Q9</accession>
<keyword evidence="1" id="KW-0472">Membrane</keyword>
<dbReference type="InterPro" id="IPR025263">
    <property type="entry name" value="YhdP_central"/>
</dbReference>
<evidence type="ECO:0000256" key="1">
    <source>
        <dbReference type="SAM" id="Phobius"/>
    </source>
</evidence>
<organism evidence="3 4">
    <name type="scientific">Campylobacter majalis</name>
    <dbReference type="NCBI Taxonomy" id="2790656"/>
    <lineage>
        <taxon>Bacteria</taxon>
        <taxon>Pseudomonadati</taxon>
        <taxon>Campylobacterota</taxon>
        <taxon>Epsilonproteobacteria</taxon>
        <taxon>Campylobacterales</taxon>
        <taxon>Campylobacteraceae</taxon>
        <taxon>Campylobacter</taxon>
    </lineage>
</organism>
<keyword evidence="1" id="KW-1133">Transmembrane helix</keyword>
<keyword evidence="4" id="KW-1185">Reference proteome</keyword>
<dbReference type="EMBL" id="CAJHOF010000002">
    <property type="protein sequence ID" value="CAD7287402.1"/>
    <property type="molecule type" value="Genomic_DNA"/>
</dbReference>
<dbReference type="Proteomes" id="UP000789803">
    <property type="component" value="Unassembled WGS sequence"/>
</dbReference>
<reference evidence="3 4" key="1">
    <citation type="submission" date="2020-11" db="EMBL/GenBank/DDBJ databases">
        <authorList>
            <person name="Peeters C."/>
        </authorList>
    </citation>
    <scope>NUCLEOTIDE SEQUENCE [LARGE SCALE GENOMIC DNA]</scope>
    <source>
        <strain evidence="3 4">LMG 7974</strain>
    </source>
</reference>
<evidence type="ECO:0000313" key="3">
    <source>
        <dbReference type="EMBL" id="CAD7287402.1"/>
    </source>
</evidence>
<name>A0ABM8Q3Q9_9BACT</name>
<evidence type="ECO:0000259" key="2">
    <source>
        <dbReference type="Pfam" id="PF13116"/>
    </source>
</evidence>
<feature type="transmembrane region" description="Helical" evidence="1">
    <location>
        <begin position="12"/>
        <end position="30"/>
    </location>
</feature>